<protein>
    <submittedName>
        <fullName evidence="1">Uncharacterized protein</fullName>
    </submittedName>
</protein>
<reference evidence="1 2" key="2">
    <citation type="journal article" date="2013" name="PLoS Genet.">
        <title>Comparative genome structure, secondary metabolite, and effector coding capacity across Cochliobolus pathogens.</title>
        <authorList>
            <person name="Condon B.J."/>
            <person name="Leng Y."/>
            <person name="Wu D."/>
            <person name="Bushley K.E."/>
            <person name="Ohm R.A."/>
            <person name="Otillar R."/>
            <person name="Martin J."/>
            <person name="Schackwitz W."/>
            <person name="Grimwood J."/>
            <person name="MohdZainudin N."/>
            <person name="Xue C."/>
            <person name="Wang R."/>
            <person name="Manning V.A."/>
            <person name="Dhillon B."/>
            <person name="Tu Z.J."/>
            <person name="Steffenson B.J."/>
            <person name="Salamov A."/>
            <person name="Sun H."/>
            <person name="Lowry S."/>
            <person name="LaButti K."/>
            <person name="Han J."/>
            <person name="Copeland A."/>
            <person name="Lindquist E."/>
            <person name="Barry K."/>
            <person name="Schmutz J."/>
            <person name="Baker S.E."/>
            <person name="Ciuffetti L.M."/>
            <person name="Grigoriev I.V."/>
            <person name="Zhong S."/>
            <person name="Turgeon B.G."/>
        </authorList>
    </citation>
    <scope>NUCLEOTIDE SEQUENCE [LARGE SCALE GENOMIC DNA]</scope>
    <source>
        <strain evidence="2">28A</strain>
    </source>
</reference>
<dbReference type="HOGENOM" id="CLU_2795579_0_0_1"/>
<evidence type="ECO:0000313" key="1">
    <source>
        <dbReference type="EMBL" id="EOA81332.1"/>
    </source>
</evidence>
<dbReference type="GeneID" id="19399604"/>
<keyword evidence="2" id="KW-1185">Reference proteome</keyword>
<organism evidence="1 2">
    <name type="scientific">Exserohilum turcicum (strain 28A)</name>
    <name type="common">Northern leaf blight fungus</name>
    <name type="synonym">Setosphaeria turcica</name>
    <dbReference type="NCBI Taxonomy" id="671987"/>
    <lineage>
        <taxon>Eukaryota</taxon>
        <taxon>Fungi</taxon>
        <taxon>Dikarya</taxon>
        <taxon>Ascomycota</taxon>
        <taxon>Pezizomycotina</taxon>
        <taxon>Dothideomycetes</taxon>
        <taxon>Pleosporomycetidae</taxon>
        <taxon>Pleosporales</taxon>
        <taxon>Pleosporineae</taxon>
        <taxon>Pleosporaceae</taxon>
        <taxon>Exserohilum</taxon>
    </lineage>
</organism>
<sequence>MRGSNERLHLAPDESLLTRQLFLRQIIHNQGTQLKVVYSHLGASWVPLASGVGRRMPAPLHVASETDG</sequence>
<evidence type="ECO:0000313" key="2">
    <source>
        <dbReference type="Proteomes" id="UP000016935"/>
    </source>
</evidence>
<name>R0JYL1_EXST2</name>
<gene>
    <name evidence="1" type="ORF">SETTUDRAFT_165828</name>
</gene>
<accession>R0JYL1</accession>
<dbReference type="Proteomes" id="UP000016935">
    <property type="component" value="Unassembled WGS sequence"/>
</dbReference>
<dbReference type="EMBL" id="KB908866">
    <property type="protein sequence ID" value="EOA81332.1"/>
    <property type="molecule type" value="Genomic_DNA"/>
</dbReference>
<reference evidence="1 2" key="1">
    <citation type="journal article" date="2012" name="PLoS Pathog.">
        <title>Diverse lifestyles and strategies of plant pathogenesis encoded in the genomes of eighteen Dothideomycetes fungi.</title>
        <authorList>
            <person name="Ohm R.A."/>
            <person name="Feau N."/>
            <person name="Henrissat B."/>
            <person name="Schoch C.L."/>
            <person name="Horwitz B.A."/>
            <person name="Barry K.W."/>
            <person name="Condon B.J."/>
            <person name="Copeland A.C."/>
            <person name="Dhillon B."/>
            <person name="Glaser F."/>
            <person name="Hesse C.N."/>
            <person name="Kosti I."/>
            <person name="LaButti K."/>
            <person name="Lindquist E.A."/>
            <person name="Lucas S."/>
            <person name="Salamov A.A."/>
            <person name="Bradshaw R.E."/>
            <person name="Ciuffetti L."/>
            <person name="Hamelin R.C."/>
            <person name="Kema G.H.J."/>
            <person name="Lawrence C."/>
            <person name="Scott J.A."/>
            <person name="Spatafora J.W."/>
            <person name="Turgeon B.G."/>
            <person name="de Wit P.J.G.M."/>
            <person name="Zhong S."/>
            <person name="Goodwin S.B."/>
            <person name="Grigoriev I.V."/>
        </authorList>
    </citation>
    <scope>NUCLEOTIDE SEQUENCE [LARGE SCALE GENOMIC DNA]</scope>
    <source>
        <strain evidence="2">28A</strain>
    </source>
</reference>
<dbReference type="RefSeq" id="XP_008030832.1">
    <property type="nucleotide sequence ID" value="XM_008032641.1"/>
</dbReference>
<proteinExistence type="predicted"/>
<dbReference type="AlphaFoldDB" id="R0JYL1"/>